<proteinExistence type="predicted"/>
<dbReference type="AlphaFoldDB" id="A0A285UDF4"/>
<reference evidence="2" key="1">
    <citation type="submission" date="2017-08" db="EMBL/GenBank/DDBJ databases">
        <authorList>
            <person name="Varghese N."/>
            <person name="Submissions S."/>
        </authorList>
    </citation>
    <scope>NUCLEOTIDE SEQUENCE [LARGE SCALE GENOMIC DNA]</scope>
    <source>
        <strain evidence="2">JC23</strain>
    </source>
</reference>
<evidence type="ECO:0000313" key="1">
    <source>
        <dbReference type="EMBL" id="SOC39862.1"/>
    </source>
</evidence>
<accession>A0A285UDF4</accession>
<gene>
    <name evidence="1" type="ORF">SAMN05877842_106158</name>
</gene>
<sequence>MLVHHSGNKSKEFFYSYMRLILLTRTSSIDEMQKIVESYFFNGNIEEYGEHTREQYIQALKQIQSENDK</sequence>
<dbReference type="EMBL" id="OBQC01000006">
    <property type="protein sequence ID" value="SOC39862.1"/>
    <property type="molecule type" value="Genomic_DNA"/>
</dbReference>
<keyword evidence="2" id="KW-1185">Reference proteome</keyword>
<evidence type="ECO:0000313" key="2">
    <source>
        <dbReference type="Proteomes" id="UP000219252"/>
    </source>
</evidence>
<dbReference type="RefSeq" id="WP_097149541.1">
    <property type="nucleotide sequence ID" value="NZ_OBQC01000006.1"/>
</dbReference>
<dbReference type="Proteomes" id="UP000219252">
    <property type="component" value="Unassembled WGS sequence"/>
</dbReference>
<protein>
    <submittedName>
        <fullName evidence="1">Uncharacterized protein</fullName>
    </submittedName>
</protein>
<organism evidence="1 2">
    <name type="scientific">Ureibacillus acetophenoni</name>
    <dbReference type="NCBI Taxonomy" id="614649"/>
    <lineage>
        <taxon>Bacteria</taxon>
        <taxon>Bacillati</taxon>
        <taxon>Bacillota</taxon>
        <taxon>Bacilli</taxon>
        <taxon>Bacillales</taxon>
        <taxon>Caryophanaceae</taxon>
        <taxon>Ureibacillus</taxon>
    </lineage>
</organism>
<dbReference type="OrthoDB" id="2737810at2"/>
<name>A0A285UDF4_9BACL</name>